<dbReference type="OrthoDB" id="3315716at2"/>
<keyword evidence="6" id="KW-1185">Reference proteome</keyword>
<keyword evidence="5" id="KW-0131">Cell cycle</keyword>
<accession>A0A1V0A5R5</accession>
<proteinExistence type="predicted"/>
<dbReference type="PANTHER" id="PTHR22683">
    <property type="entry name" value="SPORULATION PROTEIN RELATED"/>
    <property type="match status" value="1"/>
</dbReference>
<evidence type="ECO:0000313" key="6">
    <source>
        <dbReference type="Proteomes" id="UP000190797"/>
    </source>
</evidence>
<dbReference type="Gene3D" id="3.40.50.300">
    <property type="entry name" value="P-loop containing nucleotide triphosphate hydrolases"/>
    <property type="match status" value="1"/>
</dbReference>
<evidence type="ECO:0000256" key="1">
    <source>
        <dbReference type="ARBA" id="ARBA00022741"/>
    </source>
</evidence>
<dbReference type="RefSeq" id="WP_080041809.1">
    <property type="nucleotide sequence ID" value="NZ_CP017717.1"/>
</dbReference>
<dbReference type="InterPro" id="IPR002543">
    <property type="entry name" value="FtsK_dom"/>
</dbReference>
<dbReference type="AlphaFoldDB" id="A0A1V0A5R5"/>
<feature type="domain" description="FtsK" evidence="4">
    <location>
        <begin position="32"/>
        <end position="216"/>
    </location>
</feature>
<evidence type="ECO:0000259" key="4">
    <source>
        <dbReference type="PROSITE" id="PS50901"/>
    </source>
</evidence>
<keyword evidence="1 3" id="KW-0547">Nucleotide-binding</keyword>
<keyword evidence="5" id="KW-0132">Cell division</keyword>
<name>A0A1V0A5R5_9ACTN</name>
<dbReference type="GO" id="GO:0051301">
    <property type="term" value="P:cell division"/>
    <property type="evidence" value="ECO:0007669"/>
    <property type="project" value="UniProtKB-KW"/>
</dbReference>
<evidence type="ECO:0000313" key="5">
    <source>
        <dbReference type="EMBL" id="AQZ65541.1"/>
    </source>
</evidence>
<dbReference type="InterPro" id="IPR027417">
    <property type="entry name" value="P-loop_NTPase"/>
</dbReference>
<dbReference type="Pfam" id="PF01580">
    <property type="entry name" value="FtsK_SpoIIIE"/>
    <property type="match status" value="1"/>
</dbReference>
<protein>
    <submittedName>
        <fullName evidence="5">Cell division protein FtsK</fullName>
    </submittedName>
</protein>
<dbReference type="PROSITE" id="PS50901">
    <property type="entry name" value="FTSK"/>
    <property type="match status" value="1"/>
</dbReference>
<dbReference type="STRING" id="1909395.BKM31_32425"/>
<reference evidence="6" key="1">
    <citation type="journal article" date="2017" name="Med. Chem. Commun.">
        <title>Nonomuraea sp. ATCC 55076 harbours the largest actinomycete chromosome to date and the kistamicin biosynthetic gene cluster.</title>
        <authorList>
            <person name="Nazari B."/>
            <person name="Forneris C.C."/>
            <person name="Gibson M.I."/>
            <person name="Moon K."/>
            <person name="Schramma K.R."/>
            <person name="Seyedsayamdost M.R."/>
        </authorList>
    </citation>
    <scope>NUCLEOTIDE SEQUENCE [LARGE SCALE GENOMIC DNA]</scope>
    <source>
        <strain evidence="6">ATCC 55076</strain>
    </source>
</reference>
<dbReference type="GO" id="GO:0005524">
    <property type="term" value="F:ATP binding"/>
    <property type="evidence" value="ECO:0007669"/>
    <property type="project" value="UniProtKB-UniRule"/>
</dbReference>
<dbReference type="InterPro" id="IPR050206">
    <property type="entry name" value="FtsK/SpoIIIE/SftA"/>
</dbReference>
<dbReference type="Proteomes" id="UP000190797">
    <property type="component" value="Chromosome"/>
</dbReference>
<dbReference type="SUPFAM" id="SSF52540">
    <property type="entry name" value="P-loop containing nucleoside triphosphate hydrolases"/>
    <property type="match status" value="1"/>
</dbReference>
<organism evidence="5 6">
    <name type="scientific">[Actinomadura] parvosata subsp. kistnae</name>
    <dbReference type="NCBI Taxonomy" id="1909395"/>
    <lineage>
        <taxon>Bacteria</taxon>
        <taxon>Bacillati</taxon>
        <taxon>Actinomycetota</taxon>
        <taxon>Actinomycetes</taxon>
        <taxon>Streptosporangiales</taxon>
        <taxon>Streptosporangiaceae</taxon>
        <taxon>Nonomuraea</taxon>
    </lineage>
</organism>
<sequence>MNVALPELPVTIPVAPSLSMFDPVFIGIDEFSNPVYLDLVYHNLLDAGEPGGGKSVLIQNLVGHAFMCHDFTPVLLDPKWVELGMWMDAAEAAGGVFVGPDIDKGLRVLRRLQKVMDRRYVWLLANGRRKFLPRDHIKVIGVFIDELAYYTATIGTPEQQKEFIALVRDLVARGRACAMPVIAATQRPSVDIIPTSLRDLFGYRAAFRCTTPNSSDIILGHGWASAGYNAQAISPDTPGVFYLIAEGGIPHLAKAAYLSDAQIHQLVEYVTWIRRTGDPASLPLAA</sequence>
<gene>
    <name evidence="5" type="ORF">BKM31_32425</name>
</gene>
<evidence type="ECO:0000256" key="3">
    <source>
        <dbReference type="PROSITE-ProRule" id="PRU00289"/>
    </source>
</evidence>
<dbReference type="PANTHER" id="PTHR22683:SF41">
    <property type="entry name" value="DNA TRANSLOCASE FTSK"/>
    <property type="match status" value="1"/>
</dbReference>
<dbReference type="KEGG" id="noa:BKM31_32425"/>
<evidence type="ECO:0000256" key="2">
    <source>
        <dbReference type="ARBA" id="ARBA00022840"/>
    </source>
</evidence>
<keyword evidence="2 3" id="KW-0067">ATP-binding</keyword>
<dbReference type="EMBL" id="CP017717">
    <property type="protein sequence ID" value="AQZ65541.1"/>
    <property type="molecule type" value="Genomic_DNA"/>
</dbReference>
<feature type="binding site" evidence="3">
    <location>
        <begin position="48"/>
        <end position="55"/>
    </location>
    <ligand>
        <name>ATP</name>
        <dbReference type="ChEBI" id="CHEBI:30616"/>
    </ligand>
</feature>
<dbReference type="GO" id="GO:0003677">
    <property type="term" value="F:DNA binding"/>
    <property type="evidence" value="ECO:0007669"/>
    <property type="project" value="InterPro"/>
</dbReference>